<evidence type="ECO:0000256" key="1">
    <source>
        <dbReference type="SAM" id="Phobius"/>
    </source>
</evidence>
<feature type="transmembrane region" description="Helical" evidence="1">
    <location>
        <begin position="122"/>
        <end position="142"/>
    </location>
</feature>
<sequence length="189" mass="20192">MRIHPGSAGQAGAAVVGIAVMMFPILKQHNKNIALGYVGSRIIECKIIVVSEIILLSLLTLSQEYVKAGAPDASYFQTLGTLLLAVGDWTHLLGINIVFGLGALILNYLLYKSKLVPRWISAWGFIGATLLLAAGLLGMFGLSSWSTISIFLALPIASQEMFLAVWLIVKGFNSSAIASESAKTDINEV</sequence>
<name>X1FE78_9ZZZZ</name>
<comment type="caution">
    <text evidence="2">The sequence shown here is derived from an EMBL/GenBank/DDBJ whole genome shotgun (WGS) entry which is preliminary data.</text>
</comment>
<keyword evidence="1" id="KW-0812">Transmembrane</keyword>
<gene>
    <name evidence="2" type="ORF">S03H2_06353</name>
</gene>
<feature type="transmembrane region" description="Helical" evidence="1">
    <location>
        <begin position="89"/>
        <end position="110"/>
    </location>
</feature>
<reference evidence="2" key="1">
    <citation type="journal article" date="2014" name="Front. Microbiol.">
        <title>High frequency of phylogenetically diverse reductive dehalogenase-homologous genes in deep subseafloor sedimentary metagenomes.</title>
        <authorList>
            <person name="Kawai M."/>
            <person name="Futagami T."/>
            <person name="Toyoda A."/>
            <person name="Takaki Y."/>
            <person name="Nishi S."/>
            <person name="Hori S."/>
            <person name="Arai W."/>
            <person name="Tsubouchi T."/>
            <person name="Morono Y."/>
            <person name="Uchiyama I."/>
            <person name="Ito T."/>
            <person name="Fujiyama A."/>
            <person name="Inagaki F."/>
            <person name="Takami H."/>
        </authorList>
    </citation>
    <scope>NUCLEOTIDE SEQUENCE</scope>
    <source>
        <strain evidence="2">Expedition CK06-06</strain>
    </source>
</reference>
<keyword evidence="1" id="KW-0472">Membrane</keyword>
<dbReference type="Pfam" id="PF14329">
    <property type="entry name" value="DUF4386"/>
    <property type="match status" value="1"/>
</dbReference>
<evidence type="ECO:0000313" key="2">
    <source>
        <dbReference type="EMBL" id="GAH30840.1"/>
    </source>
</evidence>
<dbReference type="EMBL" id="BARU01002768">
    <property type="protein sequence ID" value="GAH30840.1"/>
    <property type="molecule type" value="Genomic_DNA"/>
</dbReference>
<protein>
    <recommendedName>
        <fullName evidence="3">DUF4386 domain-containing protein</fullName>
    </recommendedName>
</protein>
<accession>X1FE78</accession>
<dbReference type="AlphaFoldDB" id="X1FE78"/>
<organism evidence="2">
    <name type="scientific">marine sediment metagenome</name>
    <dbReference type="NCBI Taxonomy" id="412755"/>
    <lineage>
        <taxon>unclassified sequences</taxon>
        <taxon>metagenomes</taxon>
        <taxon>ecological metagenomes</taxon>
    </lineage>
</organism>
<keyword evidence="1" id="KW-1133">Transmembrane helix</keyword>
<proteinExistence type="predicted"/>
<evidence type="ECO:0008006" key="3">
    <source>
        <dbReference type="Google" id="ProtNLM"/>
    </source>
</evidence>
<dbReference type="InterPro" id="IPR025495">
    <property type="entry name" value="DUF4386"/>
</dbReference>
<feature type="transmembrane region" description="Helical" evidence="1">
    <location>
        <begin position="6"/>
        <end position="26"/>
    </location>
</feature>
<feature type="transmembrane region" description="Helical" evidence="1">
    <location>
        <begin position="148"/>
        <end position="169"/>
    </location>
</feature>